<evidence type="ECO:0000313" key="1">
    <source>
        <dbReference type="EMBL" id="SCY98975.1"/>
    </source>
</evidence>
<evidence type="ECO:0000313" key="2">
    <source>
        <dbReference type="Proteomes" id="UP000199569"/>
    </source>
</evidence>
<organism evidence="1 2">
    <name type="scientific">Microvirga guangxiensis</name>
    <dbReference type="NCBI Taxonomy" id="549386"/>
    <lineage>
        <taxon>Bacteria</taxon>
        <taxon>Pseudomonadati</taxon>
        <taxon>Pseudomonadota</taxon>
        <taxon>Alphaproteobacteria</taxon>
        <taxon>Hyphomicrobiales</taxon>
        <taxon>Methylobacteriaceae</taxon>
        <taxon>Microvirga</taxon>
    </lineage>
</organism>
<gene>
    <name evidence="1" type="ORF">SAMN02927923_03264</name>
</gene>
<dbReference type="AlphaFoldDB" id="A0A1G5KEB4"/>
<keyword evidence="2" id="KW-1185">Reference proteome</keyword>
<reference evidence="2" key="1">
    <citation type="submission" date="2016-10" db="EMBL/GenBank/DDBJ databases">
        <authorList>
            <person name="Varghese N."/>
            <person name="Submissions S."/>
        </authorList>
    </citation>
    <scope>NUCLEOTIDE SEQUENCE [LARGE SCALE GENOMIC DNA]</scope>
    <source>
        <strain evidence="2">CGMCC 1.7666</strain>
    </source>
</reference>
<dbReference type="Proteomes" id="UP000199569">
    <property type="component" value="Unassembled WGS sequence"/>
</dbReference>
<accession>A0A1G5KEB4</accession>
<name>A0A1G5KEB4_9HYPH</name>
<dbReference type="STRING" id="549386.SAMN02927923_03264"/>
<sequence>MVHKVHCSSGEAVISLKLKAMEEYRKPVAKAAVSPARTIPQDPTIECQCRHRATINNEPTDLIGQRLRYTNCGEDPLPF</sequence>
<dbReference type="EMBL" id="FMVJ01000009">
    <property type="protein sequence ID" value="SCY98975.1"/>
    <property type="molecule type" value="Genomic_DNA"/>
</dbReference>
<proteinExistence type="predicted"/>
<protein>
    <submittedName>
        <fullName evidence="1">Uncharacterized protein</fullName>
    </submittedName>
</protein>